<dbReference type="Gene3D" id="2.60.40.1080">
    <property type="match status" value="1"/>
</dbReference>
<dbReference type="InterPro" id="IPR055098">
    <property type="entry name" value="Ig_NUP210_3rd"/>
</dbReference>
<evidence type="ECO:0000256" key="5">
    <source>
        <dbReference type="ARBA" id="ARBA00022989"/>
    </source>
</evidence>
<keyword evidence="3 10" id="KW-0812">Transmembrane</keyword>
<dbReference type="Pfam" id="PF22957">
    <property type="entry name" value="NUP210_Ig"/>
    <property type="match status" value="1"/>
</dbReference>
<reference evidence="12 13" key="1">
    <citation type="submission" date="2024-11" db="EMBL/GenBank/DDBJ databases">
        <title>Chromosome-level genome assembly of the freshwater bivalve Anodonta woodiana.</title>
        <authorList>
            <person name="Chen X."/>
        </authorList>
    </citation>
    <scope>NUCLEOTIDE SEQUENCE [LARGE SCALE GENOMIC DNA]</scope>
    <source>
        <strain evidence="12">MN2024</strain>
        <tissue evidence="12">Gills</tissue>
    </source>
</reference>
<evidence type="ECO:0000256" key="7">
    <source>
        <dbReference type="ARBA" id="ARBA00023180"/>
    </source>
</evidence>
<comment type="caution">
    <text evidence="12">The sequence shown here is derived from an EMBL/GenBank/DDBJ whole genome shotgun (WGS) entry which is preliminary data.</text>
</comment>
<dbReference type="PANTHER" id="PTHR23019:SF0">
    <property type="entry name" value="NUCLEAR PORE MEMBRANE GLYCOPROTEIN 210"/>
    <property type="match status" value="1"/>
</dbReference>
<evidence type="ECO:0000256" key="1">
    <source>
        <dbReference type="ARBA" id="ARBA00004590"/>
    </source>
</evidence>
<dbReference type="Pfam" id="PF22967">
    <property type="entry name" value="Ig_NUP210_1st"/>
    <property type="match status" value="1"/>
</dbReference>
<evidence type="ECO:0000313" key="12">
    <source>
        <dbReference type="EMBL" id="KAL3841492.1"/>
    </source>
</evidence>
<evidence type="ECO:0000256" key="9">
    <source>
        <dbReference type="SAM" id="MobiDB-lite"/>
    </source>
</evidence>
<proteinExistence type="inferred from homology"/>
<dbReference type="InterPro" id="IPR055096">
    <property type="entry name" value="Ig_NUP210_1st"/>
</dbReference>
<dbReference type="Pfam" id="PF26184">
    <property type="entry name" value="Ig_NUP210_8th"/>
    <property type="match status" value="1"/>
</dbReference>
<evidence type="ECO:0000256" key="2">
    <source>
        <dbReference type="ARBA" id="ARBA00007313"/>
    </source>
</evidence>
<name>A0ABD3TZ81_SINWO</name>
<feature type="region of interest" description="Disordered" evidence="9">
    <location>
        <begin position="1777"/>
        <end position="1803"/>
    </location>
</feature>
<feature type="compositionally biased region" description="Polar residues" evidence="9">
    <location>
        <begin position="1777"/>
        <end position="1790"/>
    </location>
</feature>
<evidence type="ECO:0000256" key="4">
    <source>
        <dbReference type="ARBA" id="ARBA00022729"/>
    </source>
</evidence>
<organism evidence="12 13">
    <name type="scientific">Sinanodonta woodiana</name>
    <name type="common">Chinese pond mussel</name>
    <name type="synonym">Anodonta woodiana</name>
    <dbReference type="NCBI Taxonomy" id="1069815"/>
    <lineage>
        <taxon>Eukaryota</taxon>
        <taxon>Metazoa</taxon>
        <taxon>Spiralia</taxon>
        <taxon>Lophotrochozoa</taxon>
        <taxon>Mollusca</taxon>
        <taxon>Bivalvia</taxon>
        <taxon>Autobranchia</taxon>
        <taxon>Heteroconchia</taxon>
        <taxon>Palaeoheterodonta</taxon>
        <taxon>Unionida</taxon>
        <taxon>Unionoidea</taxon>
        <taxon>Unionidae</taxon>
        <taxon>Unioninae</taxon>
        <taxon>Sinanodonta</taxon>
    </lineage>
</organism>
<dbReference type="Pfam" id="PF22969">
    <property type="entry name" value="Ig_NUP210_2nd"/>
    <property type="match status" value="1"/>
</dbReference>
<feature type="domain" description="BIG2" evidence="11">
    <location>
        <begin position="432"/>
        <end position="510"/>
    </location>
</feature>
<dbReference type="InterPro" id="IPR058779">
    <property type="entry name" value="Ig_NUP210_13th"/>
</dbReference>
<keyword evidence="4" id="KW-0732">Signal</keyword>
<feature type="domain" description="BIG2" evidence="11">
    <location>
        <begin position="1056"/>
        <end position="1133"/>
    </location>
</feature>
<dbReference type="Pfam" id="PF24902">
    <property type="entry name" value="Ig_NUP210_9th"/>
    <property type="match status" value="1"/>
</dbReference>
<sequence length="1803" mass="200261">MVAETTVCIKRVKSHFPKLFFVQHYYCYEFMLCYFRRSSRLDVAILDLINSTDGECAYLARISAVSKSSNRKTSIITAEDKVTGQILKCIVIVDTISRIEMETTTRLLYLEDSPEELMVRGYDAEGNVFSSLRGLEFEWSLRSDVEGEEGTVSDANSILRILTFSMSNYITPEGIGALEDRGRQGDTILLEGIRTGTAVVQTKLREKAYLDIPSSSVKLMVIANLVISPSEAYILKYATIKYIVEQIRHNSVIDIKMPSSQFYLEVQDKLICELDPSTSVATAMEIGETEIRLLDRNIKPTGMVGLPSAILHVVLPSYLGFVVLPDRKWVLETGREYEVIVEVYDKNSHRLFPSDNVIITAMFPEEYFKVKFSSHNGTYHNVLTLKKGETDIEGVLDKVIRLDELYVFCMLCEDGSEYPITPSIKQTQFVEIFDPINVQPDLLFLPWDPVTKTAHHYQLQATGGSGDYVWSSDDNLITTVNKRGEITTSHTGTAIITVADQRNSLHKGQAVVHVLPPAGIEFMPSKVEAAKGTILELPLAVYAKYKGDLVKFADCRRMPLNVTFSESSVFEYVESFPQSSGEGCRTVKVKALNQGHTKVKASYNHEGVILDSILTIAAHEPLKPIDPEEEALVTVGASAEVIFYGGPQPWVLDSSKYFEIMTSESSSNVAIQPVSPSGPQRGFHNFFVTCKNFGEQQLILKVGNGKTAKNPFPEVEVVSIRFVCGLPVELYITPDVEYPENLPPCPIRADGNQPVPVHCNWDLNLVLTVTDAHGRRFDNFSSLEFDWTLSDKSLGSLQESDDLLDDIVLSPNGKKKITTYRTFSPVGVIGNQGVTVSVSRYRRNYLKMANAVIDEKMFPTITKFVELKLVEEAVVDPSSLSVFNHPSNKVLMSIHKGSGYFHVEGERSGIVDLQYLEKKQQIQVIPIMDGSQMITVYDLCIATRTPATAAIYVTGVGTVQLSIIDKVEVGKDVMGRVQVLDVNGVHLYASFFSLMDLKLYAASNIVNIRPDFTNNPDEYTAAYVVHGARIGHTSLKAVTEPSVGRTVASQPRPFEVFPPLQLMPRNITLIIGAQFQVQHKGGPSPQCTVVYEIHNSKISTVSSSGLLDAQSLGSTSVVGQAVGQDQETGEMVVYSQDEVTVNVVRLTGIRIHAPLTQIQTGTTMPLFAVGLTEHETPFTFANTNPPLNFKWTVNKKAVAYLQSVFHESGINPHQDGNFAMQMVAMDSGHVSVKLEVAARGDYSQIINNEVLTDELQVKVKPVSYMMINSRTPLRTSDAQLSAVPRGATLYFTITYHDDVGDQFYATSIQMKYQCSRYDLIQISHGTENNTLIVKTSHIGQTILKVWDQHNPWLMDFINIPVDNVIEPANLRLMLGDIICFQSPIISEEGYRGHWSSSKGLAIQQESGIATVTATGTAVVKYYVNEKISTETEVKVNPLTEVNVDNNLEYLTNGPSASRGYNVPIYLGGDIPIVGNNCSAVVMEKSYEPSEIPFKCYLSMTANIQDVSVSDLFMVQAVFLPKQGKYACSIQALNDKHDQQLSVLESVLSLYVKVKAKEGQTEIVSVPHSMKFLPSMYIHNAELHLSTVSTVSSIRISTIPDLFQHIQVIVSDSIILEAQAPEKDALAKSVVLYPIRLIDSLTLWDRDQLDVSVEVICQKIGQKVKIPVYIKLIGQRPEGFVYTRGEVGWRTLLSNIFNYYQYWFMLMVIIVITALTVLFGYHKVYGPQYTAAANNSGFISPAGAASVQYASGTTPPAYLPYSPYNPYNPQSPKTPMLWSTRNYSPTDGNSPTKRRSPIHRISPS</sequence>
<dbReference type="PANTHER" id="PTHR23019">
    <property type="entry name" value="NUCLEAR PORE MEMBRANE GLYCOPROTEIN GP210-RELATED"/>
    <property type="match status" value="1"/>
</dbReference>
<dbReference type="Pfam" id="PF02368">
    <property type="entry name" value="Big_2"/>
    <property type="match status" value="1"/>
</dbReference>
<evidence type="ECO:0000256" key="10">
    <source>
        <dbReference type="SAM" id="Phobius"/>
    </source>
</evidence>
<dbReference type="Pfam" id="PF24991">
    <property type="entry name" value="Ig_NUP210_4th"/>
    <property type="match status" value="1"/>
</dbReference>
<keyword evidence="7" id="KW-0325">Glycoprotein</keyword>
<keyword evidence="6 10" id="KW-0472">Membrane</keyword>
<gene>
    <name evidence="12" type="ORF">ACJMK2_019630</name>
</gene>
<keyword evidence="5 10" id="KW-1133">Transmembrane helix</keyword>
<comment type="subcellular location">
    <subcellularLocation>
        <location evidence="1">Nucleus membrane</location>
        <topology evidence="1">Single-pass membrane protein</topology>
    </subcellularLocation>
</comment>
<dbReference type="InterPro" id="IPR056898">
    <property type="entry name" value="Ig_NUP210_6th"/>
</dbReference>
<evidence type="ECO:0000256" key="6">
    <source>
        <dbReference type="ARBA" id="ARBA00023136"/>
    </source>
</evidence>
<evidence type="ECO:0000256" key="3">
    <source>
        <dbReference type="ARBA" id="ARBA00022692"/>
    </source>
</evidence>
<dbReference type="InterPro" id="IPR055097">
    <property type="entry name" value="Ig_NUP210_2nd"/>
</dbReference>
<accession>A0ABD3TZ81</accession>
<evidence type="ECO:0000256" key="8">
    <source>
        <dbReference type="ARBA" id="ARBA00023242"/>
    </source>
</evidence>
<dbReference type="Pfam" id="PF22963">
    <property type="entry name" value="Ig_NUP210_3rd"/>
    <property type="match status" value="1"/>
</dbReference>
<protein>
    <recommendedName>
        <fullName evidence="11">BIG2 domain-containing protein</fullName>
    </recommendedName>
</protein>
<keyword evidence="8" id="KW-0539">Nucleus</keyword>
<dbReference type="EMBL" id="JBJQND010000017">
    <property type="protein sequence ID" value="KAL3841492.1"/>
    <property type="molecule type" value="Genomic_DNA"/>
</dbReference>
<dbReference type="GO" id="GO:0031965">
    <property type="term" value="C:nuclear membrane"/>
    <property type="evidence" value="ECO:0007669"/>
    <property type="project" value="UniProtKB-SubCell"/>
</dbReference>
<dbReference type="InterPro" id="IPR003343">
    <property type="entry name" value="Big_2"/>
</dbReference>
<keyword evidence="13" id="KW-1185">Reference proteome</keyword>
<comment type="similarity">
    <text evidence="2">Belongs to the NUP210 family.</text>
</comment>
<feature type="transmembrane region" description="Helical" evidence="10">
    <location>
        <begin position="1699"/>
        <end position="1720"/>
    </location>
</feature>
<dbReference type="InterPro" id="IPR055099">
    <property type="entry name" value="Ig_NUP210_7th"/>
</dbReference>
<dbReference type="Pfam" id="PF26181">
    <property type="entry name" value="Ig_NUP210_13th"/>
    <property type="match status" value="1"/>
</dbReference>
<evidence type="ECO:0000313" key="13">
    <source>
        <dbReference type="Proteomes" id="UP001634394"/>
    </source>
</evidence>
<dbReference type="Pfam" id="PF24935">
    <property type="entry name" value="Ig_NUP210_6th"/>
    <property type="match status" value="1"/>
</dbReference>
<dbReference type="InterPro" id="IPR056897">
    <property type="entry name" value="Ig_NUP210_4th"/>
</dbReference>
<dbReference type="InterPro" id="IPR057586">
    <property type="entry name" value="Ig_NUP210_16th"/>
</dbReference>
<dbReference type="InterPro" id="IPR055095">
    <property type="entry name" value="NUP210_Ig_C"/>
</dbReference>
<dbReference type="Pfam" id="PF22962">
    <property type="entry name" value="Ig_NUP210_7th"/>
    <property type="match status" value="1"/>
</dbReference>
<dbReference type="Pfam" id="PF26182">
    <property type="entry name" value="Ig_NUP210_5th"/>
    <property type="match status" value="1"/>
</dbReference>
<dbReference type="InterPro" id="IPR056899">
    <property type="entry name" value="Ig_NUP210_9th"/>
</dbReference>
<dbReference type="Pfam" id="PF25354">
    <property type="entry name" value="Ig_NUP210_16th"/>
    <property type="match status" value="1"/>
</dbReference>
<dbReference type="InterPro" id="IPR008964">
    <property type="entry name" value="Invasin/intimin_cell_adhesion"/>
</dbReference>
<dbReference type="SMART" id="SM00635">
    <property type="entry name" value="BID_2"/>
    <property type="match status" value="2"/>
</dbReference>
<dbReference type="Proteomes" id="UP001634394">
    <property type="component" value="Unassembled WGS sequence"/>
</dbReference>
<evidence type="ECO:0000259" key="11">
    <source>
        <dbReference type="SMART" id="SM00635"/>
    </source>
</evidence>
<dbReference type="InterPro" id="IPR045197">
    <property type="entry name" value="NUP210-like"/>
</dbReference>
<dbReference type="SUPFAM" id="SSF49373">
    <property type="entry name" value="Invasin/intimin cell-adhesion fragments"/>
    <property type="match status" value="1"/>
</dbReference>